<feature type="compositionally biased region" description="Basic and acidic residues" evidence="2">
    <location>
        <begin position="543"/>
        <end position="553"/>
    </location>
</feature>
<feature type="compositionally biased region" description="Polar residues" evidence="2">
    <location>
        <begin position="164"/>
        <end position="174"/>
    </location>
</feature>
<feature type="compositionally biased region" description="Acidic residues" evidence="2">
    <location>
        <begin position="177"/>
        <end position="186"/>
    </location>
</feature>
<evidence type="ECO:0000256" key="1">
    <source>
        <dbReference type="RuleBase" id="RU000487"/>
    </source>
</evidence>
<feature type="region of interest" description="Disordered" evidence="2">
    <location>
        <begin position="236"/>
        <end position="257"/>
    </location>
</feature>
<feature type="compositionally biased region" description="Acidic residues" evidence="2">
    <location>
        <begin position="98"/>
        <end position="107"/>
    </location>
</feature>
<dbReference type="PANTHER" id="PTHR11937">
    <property type="entry name" value="ACTIN"/>
    <property type="match status" value="1"/>
</dbReference>
<feature type="region of interest" description="Disordered" evidence="2">
    <location>
        <begin position="543"/>
        <end position="562"/>
    </location>
</feature>
<dbReference type="SUPFAM" id="SSF53067">
    <property type="entry name" value="Actin-like ATPase domain"/>
    <property type="match status" value="2"/>
</dbReference>
<dbReference type="SMART" id="SM00268">
    <property type="entry name" value="ACTIN"/>
    <property type="match status" value="1"/>
</dbReference>
<reference evidence="3 4" key="1">
    <citation type="journal article" date="2018" name="Mol. Biol. Evol.">
        <title>Broad Genomic Sampling Reveals a Smut Pathogenic Ancestry of the Fungal Clade Ustilaginomycotina.</title>
        <authorList>
            <person name="Kijpornyongpan T."/>
            <person name="Mondo S.J."/>
            <person name="Barry K."/>
            <person name="Sandor L."/>
            <person name="Lee J."/>
            <person name="Lipzen A."/>
            <person name="Pangilinan J."/>
            <person name="LaButti K."/>
            <person name="Hainaut M."/>
            <person name="Henrissat B."/>
            <person name="Grigoriev I.V."/>
            <person name="Spatafora J.W."/>
            <person name="Aime M.C."/>
        </authorList>
    </citation>
    <scope>NUCLEOTIDE SEQUENCE [LARGE SCALE GENOMIC DNA]</scope>
    <source>
        <strain evidence="3 4">MCA 4718</strain>
    </source>
</reference>
<organism evidence="3 4">
    <name type="scientific">Pseudomicrostroma glucosiphilum</name>
    <dbReference type="NCBI Taxonomy" id="1684307"/>
    <lineage>
        <taxon>Eukaryota</taxon>
        <taxon>Fungi</taxon>
        <taxon>Dikarya</taxon>
        <taxon>Basidiomycota</taxon>
        <taxon>Ustilaginomycotina</taxon>
        <taxon>Exobasidiomycetes</taxon>
        <taxon>Microstromatales</taxon>
        <taxon>Microstromatales incertae sedis</taxon>
        <taxon>Pseudomicrostroma</taxon>
    </lineage>
</organism>
<dbReference type="GeneID" id="37016751"/>
<dbReference type="Pfam" id="PF00022">
    <property type="entry name" value="Actin"/>
    <property type="match status" value="1"/>
</dbReference>
<feature type="region of interest" description="Disordered" evidence="2">
    <location>
        <begin position="1"/>
        <end position="54"/>
    </location>
</feature>
<dbReference type="CDD" id="cd10206">
    <property type="entry name" value="ASKHA_NBD_Arp8-like"/>
    <property type="match status" value="1"/>
</dbReference>
<dbReference type="OrthoDB" id="5572108at2759"/>
<dbReference type="STRING" id="1684307.A0A316UAN5"/>
<feature type="region of interest" description="Disordered" evidence="2">
    <location>
        <begin position="582"/>
        <end position="645"/>
    </location>
</feature>
<feature type="compositionally biased region" description="Low complexity" evidence="2">
    <location>
        <begin position="10"/>
        <end position="28"/>
    </location>
</feature>
<comment type="similarity">
    <text evidence="1">Belongs to the actin family.</text>
</comment>
<gene>
    <name evidence="3" type="ORF">BCV69DRAFT_313292</name>
</gene>
<dbReference type="Gene3D" id="3.30.420.40">
    <property type="match status" value="3"/>
</dbReference>
<evidence type="ECO:0000313" key="4">
    <source>
        <dbReference type="Proteomes" id="UP000245942"/>
    </source>
</evidence>
<sequence length="812" mass="86697">MSNGEGSQSGQAAALAAAPPVPAVQGPPESVLSEVPRGKDTRKHPIQYSHFYPPPPMSTKYVTSSYIKTDQQTIAGREAANGARVTWAARKRKAGSVEDGDSDEEGAESDKSLAARTIIIHPGSTHIRVGLATDVGPVQWPNVLARRTEKVGSPSKSPKASSPDGPQNGTSGVVQQGEDEEMEGTVEGEAKKADPLEARIGLLRADLRSIMRNMKLRGVSNGKGLAASYNAQVQPEKVPSHNDFGDEWTPEKPTTSRDVELGERALRIPSLSPSPGKEAEVQAKQAGRPWKLYRPFRAGKLNYASYIDDFGSAAERVLLNDTQAIFEGIISSPREDLSAPGKSVEGMGQTLYGLGIPRKQYSAHSVILLVPDLFPKYDLRALTQLLLVDMGFSQIIVQQESTAATYGAGMSSACVIHAGGERISISCVDEGLLLQETRMHLDYGGEDVTHFLHQLLTRANFGYKDCSPALRVADTLVLEDLKKQIITLDASQIGLFIFNFYLRLPSVATKKWEVRVYDEAILAPMSFFGLGVRVLDFAKKDDERKAEAEWGQKDDEDLDDGSERRYAITSAMNSSVRHLIPQAAPTPAPTAPTATNGGEEAVDGATPSRETNGSAPPAGASSMTLTASNDGQQKAPTPARSTPVPPPLSFFDIRKASSQLPLDVALYHSLLASTNAGGTLATGEERMKKLASNVLVVGGSARIPGLDSVIEARLIPHLEAHAASKAEATSAAMAANATAIGGATAPAPSAPASSTVISPSVIPPPRDLDPTLLAWKGMAVLPRLESANDMWVTRNEWDALGWKGVRDKALYL</sequence>
<feature type="compositionally biased region" description="Polar residues" evidence="2">
    <location>
        <begin position="621"/>
        <end position="634"/>
    </location>
</feature>
<keyword evidence="4" id="KW-1185">Reference proteome</keyword>
<dbReference type="Proteomes" id="UP000245942">
    <property type="component" value="Unassembled WGS sequence"/>
</dbReference>
<dbReference type="RefSeq" id="XP_025347255.1">
    <property type="nucleotide sequence ID" value="XM_025495017.1"/>
</dbReference>
<dbReference type="AlphaFoldDB" id="A0A316UAN5"/>
<feature type="region of interest" description="Disordered" evidence="2">
    <location>
        <begin position="147"/>
        <end position="188"/>
    </location>
</feature>
<accession>A0A316UAN5</accession>
<name>A0A316UAN5_9BASI</name>
<feature type="compositionally biased region" description="Low complexity" evidence="2">
    <location>
        <begin position="153"/>
        <end position="163"/>
    </location>
</feature>
<dbReference type="EMBL" id="KZ819329">
    <property type="protein sequence ID" value="PWN20095.1"/>
    <property type="molecule type" value="Genomic_DNA"/>
</dbReference>
<evidence type="ECO:0000256" key="2">
    <source>
        <dbReference type="SAM" id="MobiDB-lite"/>
    </source>
</evidence>
<evidence type="ECO:0000313" key="3">
    <source>
        <dbReference type="EMBL" id="PWN20095.1"/>
    </source>
</evidence>
<feature type="region of interest" description="Disordered" evidence="2">
    <location>
        <begin position="87"/>
        <end position="110"/>
    </location>
</feature>
<dbReference type="InterPro" id="IPR004000">
    <property type="entry name" value="Actin"/>
</dbReference>
<dbReference type="Gene3D" id="3.90.640.10">
    <property type="entry name" value="Actin, Chain A, domain 4"/>
    <property type="match status" value="1"/>
</dbReference>
<protein>
    <submittedName>
        <fullName evidence="3">Actin-like ATPase domain-containing protein</fullName>
    </submittedName>
</protein>
<proteinExistence type="inferred from homology"/>
<dbReference type="InterPro" id="IPR043129">
    <property type="entry name" value="ATPase_NBD"/>
</dbReference>